<dbReference type="FunFam" id="3.30.450.20:FF:000066">
    <property type="entry name" value="Period circadian protein"/>
    <property type="match status" value="1"/>
</dbReference>
<evidence type="ECO:0000256" key="4">
    <source>
        <dbReference type="ARBA" id="ARBA00023108"/>
    </source>
</evidence>
<dbReference type="Pfam" id="PF12114">
    <property type="entry name" value="Period_C"/>
    <property type="match status" value="1"/>
</dbReference>
<accession>A0A6L2PYU3</accession>
<evidence type="ECO:0000256" key="5">
    <source>
        <dbReference type="ARBA" id="ARBA00023242"/>
    </source>
</evidence>
<dbReference type="GO" id="GO:0005737">
    <property type="term" value="C:cytoplasm"/>
    <property type="evidence" value="ECO:0007669"/>
    <property type="project" value="TreeGrafter"/>
</dbReference>
<dbReference type="PANTHER" id="PTHR11269:SF16">
    <property type="entry name" value="PERIOD CIRCADIAN PROTEIN"/>
    <property type="match status" value="1"/>
</dbReference>
<dbReference type="GO" id="GO:0000122">
    <property type="term" value="P:negative regulation of transcription by RNA polymerase II"/>
    <property type="evidence" value="ECO:0007669"/>
    <property type="project" value="TreeGrafter"/>
</dbReference>
<dbReference type="CDD" id="cd00130">
    <property type="entry name" value="PAS"/>
    <property type="match status" value="1"/>
</dbReference>
<dbReference type="SMART" id="SM00086">
    <property type="entry name" value="PAC"/>
    <property type="match status" value="1"/>
</dbReference>
<dbReference type="Pfam" id="PF14598">
    <property type="entry name" value="PAS_11"/>
    <property type="match status" value="1"/>
</dbReference>
<evidence type="ECO:0000256" key="1">
    <source>
        <dbReference type="ARBA" id="ARBA00004123"/>
    </source>
</evidence>
<evidence type="ECO:0000256" key="7">
    <source>
        <dbReference type="SAM" id="MobiDB-lite"/>
    </source>
</evidence>
<dbReference type="SMART" id="SM00091">
    <property type="entry name" value="PAS"/>
    <property type="match status" value="2"/>
</dbReference>
<dbReference type="PROSITE" id="PS50112">
    <property type="entry name" value="PAS"/>
    <property type="match status" value="1"/>
</dbReference>
<dbReference type="GO" id="GO:0001222">
    <property type="term" value="F:transcription corepressor binding"/>
    <property type="evidence" value="ECO:0007669"/>
    <property type="project" value="TreeGrafter"/>
</dbReference>
<gene>
    <name evidence="9" type="ORF">Cfor_11619</name>
</gene>
<dbReference type="Proteomes" id="UP000502823">
    <property type="component" value="Unassembled WGS sequence"/>
</dbReference>
<evidence type="ECO:0000313" key="9">
    <source>
        <dbReference type="EMBL" id="GFG37803.1"/>
    </source>
</evidence>
<dbReference type="Gene3D" id="3.30.450.20">
    <property type="entry name" value="PAS domain"/>
    <property type="match status" value="2"/>
</dbReference>
<dbReference type="GO" id="GO:0043153">
    <property type="term" value="P:entrainment of circadian clock by photoperiod"/>
    <property type="evidence" value="ECO:0007669"/>
    <property type="project" value="TreeGrafter"/>
</dbReference>
<feature type="domain" description="PAS" evidence="8">
    <location>
        <begin position="342"/>
        <end position="388"/>
    </location>
</feature>
<dbReference type="FunCoup" id="A0A6L2PYU3">
    <property type="interactions" value="8"/>
</dbReference>
<feature type="compositionally biased region" description="Polar residues" evidence="7">
    <location>
        <begin position="31"/>
        <end position="40"/>
    </location>
</feature>
<organism evidence="9 10">
    <name type="scientific">Coptotermes formosanus</name>
    <name type="common">Formosan subterranean termite</name>
    <dbReference type="NCBI Taxonomy" id="36987"/>
    <lineage>
        <taxon>Eukaryota</taxon>
        <taxon>Metazoa</taxon>
        <taxon>Ecdysozoa</taxon>
        <taxon>Arthropoda</taxon>
        <taxon>Hexapoda</taxon>
        <taxon>Insecta</taxon>
        <taxon>Pterygota</taxon>
        <taxon>Neoptera</taxon>
        <taxon>Polyneoptera</taxon>
        <taxon>Dictyoptera</taxon>
        <taxon>Blattodea</taxon>
        <taxon>Blattoidea</taxon>
        <taxon>Termitoidae</taxon>
        <taxon>Rhinotermitidae</taxon>
        <taxon>Coptotermes</taxon>
    </lineage>
</organism>
<evidence type="ECO:0000256" key="3">
    <source>
        <dbReference type="ARBA" id="ARBA00022737"/>
    </source>
</evidence>
<evidence type="ECO:0000256" key="2">
    <source>
        <dbReference type="ARBA" id="ARBA00022553"/>
    </source>
</evidence>
<dbReference type="InterPro" id="IPR035965">
    <property type="entry name" value="PAS-like_dom_sf"/>
</dbReference>
<feature type="compositionally biased region" description="Basic residues" evidence="7">
    <location>
        <begin position="20"/>
        <end position="30"/>
    </location>
</feature>
<dbReference type="GO" id="GO:0032922">
    <property type="term" value="P:circadian regulation of gene expression"/>
    <property type="evidence" value="ECO:0007669"/>
    <property type="project" value="TreeGrafter"/>
</dbReference>
<comment type="caution">
    <text evidence="9">The sequence shown here is derived from an EMBL/GenBank/DDBJ whole genome shotgun (WGS) entry which is preliminary data.</text>
</comment>
<comment type="subcellular location">
    <subcellularLocation>
        <location evidence="1">Nucleus</location>
    </subcellularLocation>
</comment>
<dbReference type="InterPro" id="IPR000014">
    <property type="entry name" value="PAS"/>
</dbReference>
<feature type="region of interest" description="Disordered" evidence="7">
    <location>
        <begin position="20"/>
        <end position="40"/>
    </location>
</feature>
<evidence type="ECO:0000256" key="6">
    <source>
        <dbReference type="ARBA" id="ARBA00040849"/>
    </source>
</evidence>
<name>A0A6L2PYU3_COPFO</name>
<protein>
    <recommendedName>
        <fullName evidence="6">Period circadian protein</fullName>
    </recommendedName>
</protein>
<feature type="compositionally biased region" description="Low complexity" evidence="7">
    <location>
        <begin position="578"/>
        <end position="591"/>
    </location>
</feature>
<feature type="compositionally biased region" description="Polar residues" evidence="7">
    <location>
        <begin position="541"/>
        <end position="559"/>
    </location>
</feature>
<dbReference type="InterPro" id="IPR050760">
    <property type="entry name" value="Period_circadian_regulator"/>
</dbReference>
<sequence length="1155" mass="126587">MISFFSEEPFPQPLITKHIKDKEHKKKKLKSSSTAVVSPAGTTAAENENVVGCLSVVVAGAATSLPGTTAEATEITEAGSEKSAVSNHVGVAWRTAGAVPTATSGPENEVQQMAPLTCVKPLRKSKGIEAREEIAEETEGQFLPLPVIPAGKKEQILNNFEVEPSTKNEGEFSVVVSMQDGLVVSTTPNITDVVGFPLDMWLGRSFIDFVRPKDRAGFTSHITSGVVTPLTHTHAKGGPHAGKSSFYCCLQRYQGLKCSGYCVTEKEVAYLPFQLNMTFREFVSQGTPADQEGSIDPEVVTGGCNIIFLVITAKRVFSAYKHAGQTCVSPKFVTCHLASCQLSHIDPESMPYLGYLPQDMLGKCVLEFYHPEDLPFLKEIYQTVMMEHGSSFRSKPYRYRAQNGSYVLLETEWSSFVNPWSKKLESVIGQHRVVKGPDNTDVFVAPGEDENEQISEEVMKESKVIKEEIKCLLSKIIRNRVQIERQQMSERYTDLANFVENLMDVSKSEFQVELTQEGRSFSEQDSVMLGGISPHHDYCDSKSSTETPPSYNQLNYNDNIQRKCCSPVIGSGSGSGSRSGHSSGSAGIGESAESRQEASATNISRDLYKPPVLTEALLSRHNEDMEKKMVQKHKEQRNKGSERENKLKNCIREKLLQEHCRGVKRNGLHCWEGEPSKASKHPHIEGGKFNPGNGGGCVNQCLGAGKHYSGLGSMSPLCQGGTNVNLWPPFSITSLQPTTPCSTHGRFSTNNMPTSPQMANMIPMYYIPTNAQQASLGTAECLAPQEHPDPPRMPPPGVTLPVQPPTFIPQQVPYLNATTAAMLCQYPPVYGGPPVMYPSMTVLQPATALFQAPGSQPNIAAAATCKQESKSPVIMSSSGIVSSKFQRPASQATSVKAEPGSATASLASASVKRHAAQEKSLALCPLPLKSNLSENCAQKRAAGWTVPNVSQDDEKVMKFEPDKRDTESGTDAFSATRDIEVSGDDSSYSSFYSFLKTDKSDTSMKSSLGCTNANPDYKAEEMVWEKSENQQPLKSRPALKDPPWMEEVHLTPDLVYRYQMKDHKLTDVLQADLKILENNQQPFLVNDQLSQLYLDMELEGLSTRLKLEEGITSSSSSSGEDVQSNAPENESFSKQQEELKSVEIIQSFAVEYPSF</sequence>
<dbReference type="InterPro" id="IPR022728">
    <property type="entry name" value="Period_circadian-like_C"/>
</dbReference>
<keyword evidence="3" id="KW-0677">Repeat</keyword>
<feature type="compositionally biased region" description="Polar residues" evidence="7">
    <location>
        <begin position="1119"/>
        <end position="1134"/>
    </location>
</feature>
<feature type="region of interest" description="Disordered" evidence="7">
    <location>
        <begin position="1109"/>
        <end position="1138"/>
    </location>
</feature>
<dbReference type="EMBL" id="BLKM01000725">
    <property type="protein sequence ID" value="GFG37803.1"/>
    <property type="molecule type" value="Genomic_DNA"/>
</dbReference>
<dbReference type="AlphaFoldDB" id="A0A6L2PYU3"/>
<keyword evidence="10" id="KW-1185">Reference proteome</keyword>
<evidence type="ECO:0000313" key="10">
    <source>
        <dbReference type="Proteomes" id="UP000502823"/>
    </source>
</evidence>
<dbReference type="PANTHER" id="PTHR11269">
    <property type="entry name" value="PERIOD CIRCADIAN PROTEIN"/>
    <property type="match status" value="1"/>
</dbReference>
<dbReference type="OrthoDB" id="7788983at2759"/>
<dbReference type="GO" id="GO:0005634">
    <property type="term" value="C:nucleus"/>
    <property type="evidence" value="ECO:0007669"/>
    <property type="project" value="UniProtKB-SubCell"/>
</dbReference>
<feature type="region of interest" description="Disordered" evidence="7">
    <location>
        <begin position="532"/>
        <end position="606"/>
    </location>
</feature>
<dbReference type="GO" id="GO:0000976">
    <property type="term" value="F:transcription cis-regulatory region binding"/>
    <property type="evidence" value="ECO:0007669"/>
    <property type="project" value="TreeGrafter"/>
</dbReference>
<evidence type="ECO:0000259" key="8">
    <source>
        <dbReference type="PROSITE" id="PS50112"/>
    </source>
</evidence>
<reference evidence="10" key="1">
    <citation type="submission" date="2020-01" db="EMBL/GenBank/DDBJ databases">
        <title>Draft genome sequence of the Termite Coptotermes fromosanus.</title>
        <authorList>
            <person name="Itakura S."/>
            <person name="Yosikawa Y."/>
            <person name="Umezawa K."/>
        </authorList>
    </citation>
    <scope>NUCLEOTIDE SEQUENCE [LARGE SCALE GENOMIC DNA]</scope>
</reference>
<proteinExistence type="predicted"/>
<keyword evidence="2" id="KW-0597">Phosphoprotein</keyword>
<dbReference type="SUPFAM" id="SSF55785">
    <property type="entry name" value="PYP-like sensor domain (PAS domain)"/>
    <property type="match status" value="2"/>
</dbReference>
<keyword evidence="5" id="KW-0539">Nucleus</keyword>
<dbReference type="InParanoid" id="A0A6L2PYU3"/>
<keyword evidence="4" id="KW-0090">Biological rhythms</keyword>
<dbReference type="InterPro" id="IPR001610">
    <property type="entry name" value="PAC"/>
</dbReference>